<dbReference type="EMBL" id="CP001157">
    <property type="protein sequence ID" value="ACO79542.1"/>
    <property type="molecule type" value="Genomic_DNA"/>
</dbReference>
<dbReference type="InterPro" id="IPR028082">
    <property type="entry name" value="Peripla_BP_I"/>
</dbReference>
<dbReference type="AlphaFoldDB" id="C1DPX1"/>
<gene>
    <name evidence="5" type="ordered locus">Avin_33920</name>
</gene>
<accession>C1DPX1</accession>
<protein>
    <submittedName>
        <fullName evidence="5">LacI family transcriptional regulator protein</fullName>
    </submittedName>
</protein>
<dbReference type="Proteomes" id="UP000002424">
    <property type="component" value="Chromosome"/>
</dbReference>
<dbReference type="KEGG" id="avn:Avin_33920"/>
<dbReference type="Gene3D" id="3.40.50.2300">
    <property type="match status" value="2"/>
</dbReference>
<organism evidence="5 6">
    <name type="scientific">Azotobacter vinelandii (strain DJ / ATCC BAA-1303)</name>
    <dbReference type="NCBI Taxonomy" id="322710"/>
    <lineage>
        <taxon>Bacteria</taxon>
        <taxon>Pseudomonadati</taxon>
        <taxon>Pseudomonadota</taxon>
        <taxon>Gammaproteobacteria</taxon>
        <taxon>Pseudomonadales</taxon>
        <taxon>Pseudomonadaceae</taxon>
        <taxon>Azotobacter</taxon>
    </lineage>
</organism>
<dbReference type="Gene3D" id="1.10.260.40">
    <property type="entry name" value="lambda repressor-like DNA-binding domains"/>
    <property type="match status" value="1"/>
</dbReference>
<dbReference type="GO" id="GO:0003700">
    <property type="term" value="F:DNA-binding transcription factor activity"/>
    <property type="evidence" value="ECO:0007669"/>
    <property type="project" value="TreeGrafter"/>
</dbReference>
<dbReference type="Pfam" id="PF13377">
    <property type="entry name" value="Peripla_BP_3"/>
    <property type="match status" value="1"/>
</dbReference>
<dbReference type="PROSITE" id="PS50932">
    <property type="entry name" value="HTH_LACI_2"/>
    <property type="match status" value="1"/>
</dbReference>
<evidence type="ECO:0000313" key="5">
    <source>
        <dbReference type="EMBL" id="ACO79542.1"/>
    </source>
</evidence>
<dbReference type="InterPro" id="IPR010982">
    <property type="entry name" value="Lambda_DNA-bd_dom_sf"/>
</dbReference>
<dbReference type="SUPFAM" id="SSF53822">
    <property type="entry name" value="Periplasmic binding protein-like I"/>
    <property type="match status" value="1"/>
</dbReference>
<dbReference type="eggNOG" id="COG1609">
    <property type="taxonomic scope" value="Bacteria"/>
</dbReference>
<feature type="domain" description="HTH lacI-type" evidence="4">
    <location>
        <begin position="50"/>
        <end position="104"/>
    </location>
</feature>
<dbReference type="SUPFAM" id="SSF47413">
    <property type="entry name" value="lambda repressor-like DNA-binding domains"/>
    <property type="match status" value="1"/>
</dbReference>
<dbReference type="STRING" id="322710.Avin_33920"/>
<dbReference type="Pfam" id="PF00356">
    <property type="entry name" value="LacI"/>
    <property type="match status" value="1"/>
</dbReference>
<dbReference type="PROSITE" id="PS00356">
    <property type="entry name" value="HTH_LACI_1"/>
    <property type="match status" value="1"/>
</dbReference>
<evidence type="ECO:0000313" key="6">
    <source>
        <dbReference type="Proteomes" id="UP000002424"/>
    </source>
</evidence>
<dbReference type="CDD" id="cd01575">
    <property type="entry name" value="PBP1_GntR"/>
    <property type="match status" value="1"/>
</dbReference>
<name>C1DPX1_AZOVD</name>
<dbReference type="InterPro" id="IPR046335">
    <property type="entry name" value="LacI/GalR-like_sensor"/>
</dbReference>
<evidence type="ECO:0000256" key="2">
    <source>
        <dbReference type="ARBA" id="ARBA00023125"/>
    </source>
</evidence>
<dbReference type="PANTHER" id="PTHR30146:SF33">
    <property type="entry name" value="TRANSCRIPTIONAL REGULATOR"/>
    <property type="match status" value="1"/>
</dbReference>
<keyword evidence="6" id="KW-1185">Reference proteome</keyword>
<dbReference type="GO" id="GO:0000976">
    <property type="term" value="F:transcription cis-regulatory region binding"/>
    <property type="evidence" value="ECO:0007669"/>
    <property type="project" value="TreeGrafter"/>
</dbReference>
<evidence type="ECO:0000256" key="3">
    <source>
        <dbReference type="ARBA" id="ARBA00023163"/>
    </source>
</evidence>
<sequence length="388" mass="41712">MFEAVAHASTNPYGSAVIAIPIHPFPRIAAVTSSTKPRRTRATPVQGKRVTLKEVADAAGVGEITASRALRTPDMVSPRLRKRVLAAVERLGYVANRVASGLASGSSRVVPVLIPTLAHTVYVPFLRGVHDELDRHGHEVLLATTEYDQDSEARLVSTLLGWFPAGLLLAGVDHLPATRLRLQQAAAAGMPVVEFMDLAEEPIDMNVGFSHRAVGAAVAAHFAERGYRHIAYAGTLAARDRRSARRAEGFRVELAARGLPDHYELCSEEPFSIGLGGSLLAQLLERYPQVQAVFFANDDLAAGALFEAQRRGLRVPEEIALMGFNDTEIAAAVRPAISSVAVDRHGMGRRAAALLLERLAGREPPQRVIDTGFEIVARASTGTLPQTP</sequence>
<reference evidence="5 6" key="1">
    <citation type="journal article" date="2009" name="J. Bacteriol.">
        <title>Genome sequence of Azotobacter vinelandii, an obligate aerobe specialized to support diverse anaerobic metabolic processes.</title>
        <authorList>
            <person name="Setubal J.C."/>
            <person name="dos Santos P."/>
            <person name="Goldman B.S."/>
            <person name="Ertesvag H."/>
            <person name="Espin G."/>
            <person name="Rubio L.M."/>
            <person name="Valla S."/>
            <person name="Almeida N.F."/>
            <person name="Balasubramanian D."/>
            <person name="Cromes L."/>
            <person name="Curatti L."/>
            <person name="Du Z."/>
            <person name="Godsy E."/>
            <person name="Goodner B."/>
            <person name="Hellner-Burris K."/>
            <person name="Hernandez J.A."/>
            <person name="Houmiel K."/>
            <person name="Imperial J."/>
            <person name="Kennedy C."/>
            <person name="Larson T.J."/>
            <person name="Latreille P."/>
            <person name="Ligon L.S."/>
            <person name="Lu J."/>
            <person name="Maerk M."/>
            <person name="Miller N.M."/>
            <person name="Norton S."/>
            <person name="O'Carroll I.P."/>
            <person name="Paulsen I."/>
            <person name="Raulfs E.C."/>
            <person name="Roemer R."/>
            <person name="Rosser J."/>
            <person name="Segura D."/>
            <person name="Slater S."/>
            <person name="Stricklin S.L."/>
            <person name="Studholme D.J."/>
            <person name="Sun J."/>
            <person name="Viana C.J."/>
            <person name="Wallin E."/>
            <person name="Wang B."/>
            <person name="Wheeler C."/>
            <person name="Zhu H."/>
            <person name="Dean D.R."/>
            <person name="Dixon R."/>
            <person name="Wood D."/>
        </authorList>
    </citation>
    <scope>NUCLEOTIDE SEQUENCE [LARGE SCALE GENOMIC DNA]</scope>
    <source>
        <strain evidence="6">DJ / ATCC BAA-1303</strain>
    </source>
</reference>
<dbReference type="OrthoDB" id="5621819at2"/>
<keyword evidence="3" id="KW-0804">Transcription</keyword>
<keyword evidence="2" id="KW-0238">DNA-binding</keyword>
<dbReference type="HOGENOM" id="CLU_037628_6_3_6"/>
<dbReference type="SMART" id="SM00354">
    <property type="entry name" value="HTH_LACI"/>
    <property type="match status" value="1"/>
</dbReference>
<dbReference type="InterPro" id="IPR000843">
    <property type="entry name" value="HTH_LacI"/>
</dbReference>
<dbReference type="CDD" id="cd01392">
    <property type="entry name" value="HTH_LacI"/>
    <property type="match status" value="1"/>
</dbReference>
<proteinExistence type="predicted"/>
<evidence type="ECO:0000256" key="1">
    <source>
        <dbReference type="ARBA" id="ARBA00023015"/>
    </source>
</evidence>
<dbReference type="EnsemblBacteria" id="ACO79542">
    <property type="protein sequence ID" value="ACO79542"/>
    <property type="gene ID" value="Avin_33920"/>
</dbReference>
<dbReference type="PANTHER" id="PTHR30146">
    <property type="entry name" value="LACI-RELATED TRANSCRIPTIONAL REPRESSOR"/>
    <property type="match status" value="1"/>
</dbReference>
<evidence type="ECO:0000259" key="4">
    <source>
        <dbReference type="PROSITE" id="PS50932"/>
    </source>
</evidence>
<keyword evidence="1" id="KW-0805">Transcription regulation</keyword>